<evidence type="ECO:0000259" key="9">
    <source>
        <dbReference type="PROSITE" id="PS50075"/>
    </source>
</evidence>
<dbReference type="Pfam" id="PF00550">
    <property type="entry name" value="PP-binding"/>
    <property type="match status" value="2"/>
</dbReference>
<dbReference type="GO" id="GO:0031177">
    <property type="term" value="F:phosphopantetheine binding"/>
    <property type="evidence" value="ECO:0007669"/>
    <property type="project" value="InterPro"/>
</dbReference>
<evidence type="ECO:0000256" key="4">
    <source>
        <dbReference type="ARBA" id="ARBA00022553"/>
    </source>
</evidence>
<dbReference type="PANTHER" id="PTHR45527">
    <property type="entry name" value="NONRIBOSOMAL PEPTIDE SYNTHETASE"/>
    <property type="match status" value="1"/>
</dbReference>
<dbReference type="CDD" id="cd05931">
    <property type="entry name" value="FAAL"/>
    <property type="match status" value="1"/>
</dbReference>
<dbReference type="InterPro" id="IPR020845">
    <property type="entry name" value="AMP-binding_CS"/>
</dbReference>
<dbReference type="InterPro" id="IPR009081">
    <property type="entry name" value="PP-bd_ACP"/>
</dbReference>
<dbReference type="OrthoDB" id="8612214at2"/>
<dbReference type="InterPro" id="IPR025110">
    <property type="entry name" value="AMP-bd_C"/>
</dbReference>
<dbReference type="EMBL" id="VIFM01000150">
    <property type="protein sequence ID" value="TQF12194.1"/>
    <property type="molecule type" value="Genomic_DNA"/>
</dbReference>
<dbReference type="GO" id="GO:0044550">
    <property type="term" value="P:secondary metabolite biosynthetic process"/>
    <property type="evidence" value="ECO:0007669"/>
    <property type="project" value="TreeGrafter"/>
</dbReference>
<dbReference type="Gene3D" id="3.40.50.12780">
    <property type="entry name" value="N-terminal domain of ligase-like"/>
    <property type="match status" value="2"/>
</dbReference>
<dbReference type="Gene3D" id="3.30.559.30">
    <property type="entry name" value="Nonribosomal peptide synthetase, condensation domain"/>
    <property type="match status" value="1"/>
</dbReference>
<keyword evidence="6" id="KW-0443">Lipid metabolism</keyword>
<feature type="domain" description="Carrier" evidence="9">
    <location>
        <begin position="609"/>
        <end position="686"/>
    </location>
</feature>
<protein>
    <submittedName>
        <fullName evidence="10">Amino acid adenylation domain-containing protein</fullName>
    </submittedName>
</protein>
<reference evidence="10 11" key="1">
    <citation type="submission" date="2019-06" db="EMBL/GenBank/DDBJ databases">
        <authorList>
            <person name="Livingstone P."/>
            <person name="Whitworth D."/>
        </authorList>
    </citation>
    <scope>NUCLEOTIDE SEQUENCE [LARGE SCALE GENOMIC DNA]</scope>
    <source>
        <strain evidence="10 11">AM401</strain>
    </source>
</reference>
<dbReference type="SUPFAM" id="SSF56801">
    <property type="entry name" value="Acetyl-CoA synthetase-like"/>
    <property type="match status" value="2"/>
</dbReference>
<dbReference type="InterPro" id="IPR036736">
    <property type="entry name" value="ACP-like_sf"/>
</dbReference>
<keyword evidence="3" id="KW-0596">Phosphopantetheine</keyword>
<dbReference type="GO" id="GO:0005737">
    <property type="term" value="C:cytoplasm"/>
    <property type="evidence" value="ECO:0007669"/>
    <property type="project" value="TreeGrafter"/>
</dbReference>
<dbReference type="InterPro" id="IPR023213">
    <property type="entry name" value="CAT-like_dom_sf"/>
</dbReference>
<organism evidence="10 11">
    <name type="scientific">Myxococcus llanfairpwllgwyngyllgogerychwyrndrobwllllantysiliogogogochensis</name>
    <dbReference type="NCBI Taxonomy" id="2590453"/>
    <lineage>
        <taxon>Bacteria</taxon>
        <taxon>Pseudomonadati</taxon>
        <taxon>Myxococcota</taxon>
        <taxon>Myxococcia</taxon>
        <taxon>Myxococcales</taxon>
        <taxon>Cystobacterineae</taxon>
        <taxon>Myxococcaceae</taxon>
        <taxon>Myxococcus</taxon>
    </lineage>
</organism>
<dbReference type="FunFam" id="3.40.50.980:FF:000001">
    <property type="entry name" value="Non-ribosomal peptide synthetase"/>
    <property type="match status" value="1"/>
</dbReference>
<dbReference type="InterPro" id="IPR010071">
    <property type="entry name" value="AA_adenyl_dom"/>
</dbReference>
<dbReference type="GO" id="GO:0072330">
    <property type="term" value="P:monocarboxylic acid biosynthetic process"/>
    <property type="evidence" value="ECO:0007669"/>
    <property type="project" value="UniProtKB-ARBA"/>
</dbReference>
<dbReference type="GO" id="GO:0043041">
    <property type="term" value="P:amino acid activation for nonribosomal peptide biosynthetic process"/>
    <property type="evidence" value="ECO:0007669"/>
    <property type="project" value="TreeGrafter"/>
</dbReference>
<keyword evidence="8" id="KW-0812">Transmembrane</keyword>
<dbReference type="SUPFAM" id="SSF47336">
    <property type="entry name" value="ACP-like"/>
    <property type="match status" value="2"/>
</dbReference>
<dbReference type="CDD" id="cd19531">
    <property type="entry name" value="LCL_NRPS-like"/>
    <property type="match status" value="1"/>
</dbReference>
<dbReference type="Pfam" id="PF00668">
    <property type="entry name" value="Condensation"/>
    <property type="match status" value="1"/>
</dbReference>
<keyword evidence="11" id="KW-1185">Reference proteome</keyword>
<evidence type="ECO:0000256" key="1">
    <source>
        <dbReference type="ARBA" id="ARBA00001957"/>
    </source>
</evidence>
<dbReference type="GO" id="GO:0006631">
    <property type="term" value="P:fatty acid metabolic process"/>
    <property type="evidence" value="ECO:0007669"/>
    <property type="project" value="UniProtKB-KW"/>
</dbReference>
<dbReference type="GO" id="GO:0008610">
    <property type="term" value="P:lipid biosynthetic process"/>
    <property type="evidence" value="ECO:0007669"/>
    <property type="project" value="InterPro"/>
</dbReference>
<comment type="caution">
    <text evidence="10">The sequence shown here is derived from an EMBL/GenBank/DDBJ whole genome shotgun (WGS) entry which is preliminary data.</text>
</comment>
<evidence type="ECO:0000256" key="6">
    <source>
        <dbReference type="ARBA" id="ARBA00023098"/>
    </source>
</evidence>
<dbReference type="GO" id="GO:0003824">
    <property type="term" value="F:catalytic activity"/>
    <property type="evidence" value="ECO:0007669"/>
    <property type="project" value="InterPro"/>
</dbReference>
<dbReference type="FunFam" id="1.10.1200.10:FF:000016">
    <property type="entry name" value="Non-ribosomal peptide synthase"/>
    <property type="match status" value="1"/>
</dbReference>
<dbReference type="Gene3D" id="3.30.300.30">
    <property type="match status" value="2"/>
</dbReference>
<dbReference type="Proteomes" id="UP000315369">
    <property type="component" value="Unassembled WGS sequence"/>
</dbReference>
<dbReference type="RefSeq" id="WP_141646073.1">
    <property type="nucleotide sequence ID" value="NZ_VIFM01000150.1"/>
</dbReference>
<dbReference type="PANTHER" id="PTHR45527:SF1">
    <property type="entry name" value="FATTY ACID SYNTHASE"/>
    <property type="match status" value="1"/>
</dbReference>
<dbReference type="FunFam" id="3.40.50.12780:FF:000013">
    <property type="entry name" value="Long-chain-fatty-acid--AMP ligase FadD32"/>
    <property type="match status" value="1"/>
</dbReference>
<dbReference type="InterPro" id="IPR042099">
    <property type="entry name" value="ANL_N_sf"/>
</dbReference>
<keyword evidence="8" id="KW-1133">Transmembrane helix</keyword>
<dbReference type="Gene3D" id="1.10.1200.10">
    <property type="entry name" value="ACP-like"/>
    <property type="match status" value="1"/>
</dbReference>
<dbReference type="NCBIfam" id="TIGR01733">
    <property type="entry name" value="AA-adenyl-dom"/>
    <property type="match status" value="1"/>
</dbReference>
<evidence type="ECO:0000313" key="10">
    <source>
        <dbReference type="EMBL" id="TQF12194.1"/>
    </source>
</evidence>
<dbReference type="InterPro" id="IPR040097">
    <property type="entry name" value="FAAL/FAAC"/>
</dbReference>
<name>A0A540WUS9_9BACT</name>
<dbReference type="GO" id="GO:0071766">
    <property type="term" value="P:Actinobacterium-type cell wall biogenesis"/>
    <property type="evidence" value="ECO:0007669"/>
    <property type="project" value="UniProtKB-ARBA"/>
</dbReference>
<comment type="similarity">
    <text evidence="2">Belongs to the ATP-dependent AMP-binding enzyme family.</text>
</comment>
<dbReference type="Pfam" id="PF13193">
    <property type="entry name" value="AMP-binding_C"/>
    <property type="match status" value="1"/>
</dbReference>
<dbReference type="InterPro" id="IPR006162">
    <property type="entry name" value="Ppantetheine_attach_site"/>
</dbReference>
<feature type="region of interest" description="Disordered" evidence="7">
    <location>
        <begin position="1743"/>
        <end position="1777"/>
    </location>
</feature>
<feature type="transmembrane region" description="Helical" evidence="8">
    <location>
        <begin position="85"/>
        <end position="103"/>
    </location>
</feature>
<dbReference type="PROSITE" id="PS50075">
    <property type="entry name" value="CARRIER"/>
    <property type="match status" value="2"/>
</dbReference>
<keyword evidence="4" id="KW-0597">Phosphoprotein</keyword>
<accession>A0A540WUS9</accession>
<dbReference type="SMART" id="SM00823">
    <property type="entry name" value="PKS_PP"/>
    <property type="match status" value="2"/>
</dbReference>
<gene>
    <name evidence="10" type="ORF">FJV41_30350</name>
</gene>
<dbReference type="Pfam" id="PF23024">
    <property type="entry name" value="AMP-dom_DIP2-like"/>
    <property type="match status" value="1"/>
</dbReference>
<sequence length="1777" mass="192891">MHLPTRAAPASAFVRPENATLVDVCRARAVSQPSDSIFTFVDEEGEHTVTYAELDAQVRAVAARLQQEMARGDRALLMYSPGREYVVGFLACLYAGVVAVPAYPPDVMRLGRTLPRLQALVADCGARVALTTSGISELVGPLTEGLDDLRALRWLSTDTVPVGEAASWRDAGVREDTVAFLQYTSGSTGSPRGVVLAHRQLMHNCELISRGFDAKPDPRFVSWLPPYHDMGLIGGIVHPLFRDMHASLMAPLFFLQRPMRWLEIISRHGGTVSGGPNFAFDLCVRKSTPEERAALDLSRWEVAFCGAEPVRAETMDRFAEAFAPAGFRRHALYPCYGLAEGTLIVTGRQRVAERPVELVVKSFSREGLERGEARAPEHADAGAVLVGSGEVLGAQELRVVDPQTREPKAPGQVGELWVRGPSIAEGYWQRPEETERDFRGRLAGTGEGPFLRTGDLGIVEDGEVFVTGRLKDVLILRGRNLYPQDLELTVERGHPALRPGCGVAFSVEAEGEERLVIVQEVSGKAAEGGIIDEALARIRATLVEEHGVAAHAVVLITSGSLPKTSSGKVQRRVTKQAFLTDGLEVVKEWRESRADVLARDEVASASEALTSGDVFSWLASEVAHRLGVSASTLDADAPLTQYGLDSLRGLDVMHAVQQTWRVSLPPTLLLQGPSLRDVTAWVERSRNSVVESSTPAVSEDATPHVSDGQRALWFLQRMAPGSTAYHIARAMRLAPDVDLGVLEHAFSVLITRHPALACAFPEERGEPVLRPAAAPVLERESAGGWTEGALRERLEVETHRPFDLERGPMMRMRVFTDVAGGPVLLLVFHHLITDFWSLEVMAEELGLLYTSGLQGVAPTLPPPPARVAPILRAQEALYSGSRGDGLQAWWREQLSGELPVLELPTSRPRPRLQSFRGAAVTFRVEAETASRLVSLASARGATPFMVLLSGYLAFLRRYTGHEDLLVGTPTAGRARADLARQVGYFVNPVALRATVTKGLSFSALLAEVRGTVLSALERQELPFARLVERLQPRRDASRAPVFQTMFVLHSGRPGREALAPFALGGEGTRVRLGALELESVPLRNQASAFDLTLSMAESRGGFAASLEYCTDLFDAEVVERMASHLGALLDAASRTPDVPVLDLPVLDEEERSAALATGRRRAMSEAPPVTGLHEAFESWVAKTPEAVALVAGTSRWTYREVNDWSDRVAARLRCQGVGPECRVGVQMERGGPEALIAFLAVLKAGGTVVPFDAGYPSERVAWMLSDAGARWLLVHERLARRLTLPEAVTTLLWEEHGARDTRDGESPFEARPLPSSDCTAYIIYTSGSTGRPKGVMISHWSALQLVETIRQGFALAPGARVLQFASPAFDVSVWEYIQGLMTGATLVLPPPGEVLAGESLHRVLREERITLVTLPPSACTLLPETPLPDLKTLVSAGEHCPEDLVTRFAPGRVMLNAYGPTEVTVCSAWSTCVVGTGAPDIGPPLPHVDAYVLDEALRPVPPGVTGELFLGGPAVARGYEGRPDLTAERFVPDPYGSRPGARLYRTGDLARWRPSGHIDLLGRVDAQVKLRGFRIEPGEVEVALRELAGMRQAHVRVWRPPAGGEPRLVAYVVPPDGGMPTPGEVRASLRARLPEHLIPADLVTLEALPLLSSGKVDTRALPAPTRAAPSEGAPRTPLEQTLVQAWAETLGYPTVSVHAHFFDDLGGSSLSAVRACARLREVLGRDVPVTHFFEHPTVHALARRLSSESEPGTQTVKHQERAEARRQALQRRGGRNT</sequence>
<dbReference type="Gene3D" id="3.40.50.1820">
    <property type="entry name" value="alpha/beta hydrolase"/>
    <property type="match status" value="1"/>
</dbReference>
<dbReference type="Gene3D" id="3.30.559.10">
    <property type="entry name" value="Chloramphenicol acetyltransferase-like domain"/>
    <property type="match status" value="1"/>
</dbReference>
<feature type="compositionally biased region" description="Basic and acidic residues" evidence="7">
    <location>
        <begin position="1757"/>
        <end position="1766"/>
    </location>
</feature>
<dbReference type="SUPFAM" id="SSF52777">
    <property type="entry name" value="CoA-dependent acyltransferases"/>
    <property type="match status" value="2"/>
</dbReference>
<dbReference type="PROSITE" id="PS00455">
    <property type="entry name" value="AMP_BINDING"/>
    <property type="match status" value="2"/>
</dbReference>
<dbReference type="SMART" id="SM01294">
    <property type="entry name" value="PKS_PP_betabranch"/>
    <property type="match status" value="1"/>
</dbReference>
<dbReference type="FunFam" id="3.40.50.12780:FF:000012">
    <property type="entry name" value="Non-ribosomal peptide synthetase"/>
    <property type="match status" value="1"/>
</dbReference>
<proteinExistence type="inferred from homology"/>
<dbReference type="InterPro" id="IPR001242">
    <property type="entry name" value="Condensation_dom"/>
</dbReference>
<keyword evidence="5" id="KW-0276">Fatty acid metabolism</keyword>
<evidence type="ECO:0000256" key="8">
    <source>
        <dbReference type="SAM" id="Phobius"/>
    </source>
</evidence>
<dbReference type="Pfam" id="PF00501">
    <property type="entry name" value="AMP-binding"/>
    <property type="match status" value="2"/>
</dbReference>
<evidence type="ECO:0000256" key="5">
    <source>
        <dbReference type="ARBA" id="ARBA00022832"/>
    </source>
</evidence>
<evidence type="ECO:0000256" key="7">
    <source>
        <dbReference type="SAM" id="MobiDB-lite"/>
    </source>
</evidence>
<dbReference type="InterPro" id="IPR000873">
    <property type="entry name" value="AMP-dep_synth/lig_dom"/>
</dbReference>
<feature type="domain" description="Carrier" evidence="9">
    <location>
        <begin position="1673"/>
        <end position="1749"/>
    </location>
</feature>
<comment type="cofactor">
    <cofactor evidence="1">
        <name>pantetheine 4'-phosphate</name>
        <dbReference type="ChEBI" id="CHEBI:47942"/>
    </cofactor>
</comment>
<keyword evidence="8" id="KW-0472">Membrane</keyword>
<dbReference type="FunFam" id="2.30.38.10:FF:000001">
    <property type="entry name" value="Non-ribosomal peptide synthetase PvdI"/>
    <property type="match status" value="1"/>
</dbReference>
<evidence type="ECO:0000313" key="11">
    <source>
        <dbReference type="Proteomes" id="UP000315369"/>
    </source>
</evidence>
<dbReference type="InterPro" id="IPR020806">
    <property type="entry name" value="PKS_PP-bd"/>
</dbReference>
<dbReference type="InterPro" id="IPR029058">
    <property type="entry name" value="AB_hydrolase_fold"/>
</dbReference>
<evidence type="ECO:0000256" key="3">
    <source>
        <dbReference type="ARBA" id="ARBA00022450"/>
    </source>
</evidence>
<feature type="compositionally biased region" description="Basic residues" evidence="7">
    <location>
        <begin position="1768"/>
        <end position="1777"/>
    </location>
</feature>
<dbReference type="InterPro" id="IPR045851">
    <property type="entry name" value="AMP-bd_C_sf"/>
</dbReference>
<evidence type="ECO:0000256" key="2">
    <source>
        <dbReference type="ARBA" id="ARBA00006432"/>
    </source>
</evidence>
<dbReference type="PROSITE" id="PS00012">
    <property type="entry name" value="PHOSPHOPANTETHEINE"/>
    <property type="match status" value="1"/>
</dbReference>